<dbReference type="SUPFAM" id="SSF50486">
    <property type="entry name" value="FMT C-terminal domain-like"/>
    <property type="match status" value="1"/>
</dbReference>
<dbReference type="Pfam" id="PF02911">
    <property type="entry name" value="Formyl_trans_C"/>
    <property type="match status" value="1"/>
</dbReference>
<keyword evidence="9" id="KW-1185">Reference proteome</keyword>
<dbReference type="InterPro" id="IPR011034">
    <property type="entry name" value="Formyl_transferase-like_C_sf"/>
</dbReference>
<dbReference type="EC" id="2.1.2.9" evidence="2 5"/>
<keyword evidence="4 5" id="KW-0648">Protein biosynthesis</keyword>
<dbReference type="NCBIfam" id="TIGR00460">
    <property type="entry name" value="fmt"/>
    <property type="match status" value="1"/>
</dbReference>
<dbReference type="EMBL" id="JARJFB010000162">
    <property type="protein sequence ID" value="MEA0971530.1"/>
    <property type="molecule type" value="Genomic_DNA"/>
</dbReference>
<evidence type="ECO:0000256" key="5">
    <source>
        <dbReference type="HAMAP-Rule" id="MF_00182"/>
    </source>
</evidence>
<evidence type="ECO:0000313" key="8">
    <source>
        <dbReference type="EMBL" id="MEA0971530.1"/>
    </source>
</evidence>
<name>A0ABU5NEE7_9RICK</name>
<dbReference type="HAMAP" id="MF_00182">
    <property type="entry name" value="Formyl_trans"/>
    <property type="match status" value="1"/>
</dbReference>
<comment type="function">
    <text evidence="5">Attaches a formyl group to the free amino group of methionyl-tRNA(fMet). The formyl group appears to play a dual role in the initiator identity of N-formylmethionyl-tRNA by promoting its recognition by IF2 and preventing the misappropriation of this tRNA by the elongation apparatus.</text>
</comment>
<feature type="domain" description="Formyl transferase C-terminal" evidence="7">
    <location>
        <begin position="197"/>
        <end position="290"/>
    </location>
</feature>
<evidence type="ECO:0000256" key="4">
    <source>
        <dbReference type="ARBA" id="ARBA00022917"/>
    </source>
</evidence>
<sequence>MGTPEFAIPALQNLILSSDNRVKAVFTRAPKAQGRGMRLTNSPVHDLAISHNIEVYTPKTLKNEEAIKLIDSIEADIIVVVAYGFIIPENILRAKKYGCLNIHPSKLPKYRGAAPLQRTIINGETETAVCIMQMDKGLDTGDIILQTNLALHSKVTLQELHDQCAKIGGELLLEVLKNIDTLPRIKQSEIGSSYADKLTKEEAKVNWNDSAFDIDCKIRGMNPWPGVYFIHDSKTIKILEATWTNNQHQSNPGEILNNNFEVACGSGTLIIKSLKPEGKPKMLATDYLRGTSFDTTKKT</sequence>
<gene>
    <name evidence="5" type="primary">fmt</name>
    <name evidence="8" type="ORF">Megvenef_01510</name>
</gene>
<dbReference type="CDD" id="cd08704">
    <property type="entry name" value="Met_tRNA_FMT_C"/>
    <property type="match status" value="1"/>
</dbReference>
<dbReference type="Proteomes" id="UP001291687">
    <property type="component" value="Unassembled WGS sequence"/>
</dbReference>
<proteinExistence type="inferred from homology"/>
<dbReference type="InterPro" id="IPR005794">
    <property type="entry name" value="Fmt"/>
</dbReference>
<dbReference type="CDD" id="cd08646">
    <property type="entry name" value="FMT_core_Met-tRNA-FMT_N"/>
    <property type="match status" value="1"/>
</dbReference>
<dbReference type="Pfam" id="PF00551">
    <property type="entry name" value="Formyl_trans_N"/>
    <property type="match status" value="1"/>
</dbReference>
<evidence type="ECO:0000259" key="6">
    <source>
        <dbReference type="Pfam" id="PF00551"/>
    </source>
</evidence>
<dbReference type="InterPro" id="IPR005793">
    <property type="entry name" value="Formyl_trans_C"/>
</dbReference>
<comment type="catalytic activity">
    <reaction evidence="5">
        <text>L-methionyl-tRNA(fMet) + (6R)-10-formyltetrahydrofolate = N-formyl-L-methionyl-tRNA(fMet) + (6S)-5,6,7,8-tetrahydrofolate + H(+)</text>
        <dbReference type="Rhea" id="RHEA:24380"/>
        <dbReference type="Rhea" id="RHEA-COMP:9952"/>
        <dbReference type="Rhea" id="RHEA-COMP:9953"/>
        <dbReference type="ChEBI" id="CHEBI:15378"/>
        <dbReference type="ChEBI" id="CHEBI:57453"/>
        <dbReference type="ChEBI" id="CHEBI:78530"/>
        <dbReference type="ChEBI" id="CHEBI:78844"/>
        <dbReference type="ChEBI" id="CHEBI:195366"/>
        <dbReference type="EC" id="2.1.2.9"/>
    </reaction>
</comment>
<dbReference type="PANTHER" id="PTHR11138">
    <property type="entry name" value="METHIONYL-TRNA FORMYLTRANSFERASE"/>
    <property type="match status" value="1"/>
</dbReference>
<dbReference type="InterPro" id="IPR041711">
    <property type="entry name" value="Met-tRNA-FMT_N"/>
</dbReference>
<evidence type="ECO:0000256" key="3">
    <source>
        <dbReference type="ARBA" id="ARBA00022679"/>
    </source>
</evidence>
<protein>
    <recommendedName>
        <fullName evidence="2 5">Methionyl-tRNA formyltransferase</fullName>
        <ecNumber evidence="2 5">2.1.2.9</ecNumber>
    </recommendedName>
</protein>
<evidence type="ECO:0000256" key="2">
    <source>
        <dbReference type="ARBA" id="ARBA00012261"/>
    </source>
</evidence>
<comment type="similarity">
    <text evidence="1 5">Belongs to the Fmt family.</text>
</comment>
<feature type="binding site" evidence="5">
    <location>
        <begin position="105"/>
        <end position="108"/>
    </location>
    <ligand>
        <name>(6S)-5,6,7,8-tetrahydrofolate</name>
        <dbReference type="ChEBI" id="CHEBI:57453"/>
    </ligand>
</feature>
<evidence type="ECO:0000313" key="9">
    <source>
        <dbReference type="Proteomes" id="UP001291687"/>
    </source>
</evidence>
<reference evidence="8 9" key="1">
    <citation type="submission" date="2023-03" db="EMBL/GenBank/DDBJ databases">
        <title>Host association and intracellularity evolved multiple times independently in the Rickettsiales.</title>
        <authorList>
            <person name="Castelli M."/>
            <person name="Nardi T."/>
            <person name="Gammuto L."/>
            <person name="Bellinzona G."/>
            <person name="Sabaneyeva E."/>
            <person name="Potekhin A."/>
            <person name="Serra V."/>
            <person name="Petroni G."/>
            <person name="Sassera D."/>
        </authorList>
    </citation>
    <scope>NUCLEOTIDE SEQUENCE [LARGE SCALE GENOMIC DNA]</scope>
    <source>
        <strain evidence="8 9">Sr 2-6</strain>
    </source>
</reference>
<dbReference type="Gene3D" id="3.40.50.12230">
    <property type="match status" value="1"/>
</dbReference>
<evidence type="ECO:0000256" key="1">
    <source>
        <dbReference type="ARBA" id="ARBA00010699"/>
    </source>
</evidence>
<dbReference type="SUPFAM" id="SSF53328">
    <property type="entry name" value="Formyltransferase"/>
    <property type="match status" value="1"/>
</dbReference>
<evidence type="ECO:0000259" key="7">
    <source>
        <dbReference type="Pfam" id="PF02911"/>
    </source>
</evidence>
<dbReference type="InterPro" id="IPR044135">
    <property type="entry name" value="Met-tRNA-FMT_C"/>
</dbReference>
<organism evidence="8 9">
    <name type="scientific">Candidatus Megaera venefica</name>
    <dbReference type="NCBI Taxonomy" id="2055910"/>
    <lineage>
        <taxon>Bacteria</taxon>
        <taxon>Pseudomonadati</taxon>
        <taxon>Pseudomonadota</taxon>
        <taxon>Alphaproteobacteria</taxon>
        <taxon>Rickettsiales</taxon>
        <taxon>Rickettsiaceae</taxon>
        <taxon>Candidatus Megaera</taxon>
    </lineage>
</organism>
<dbReference type="InterPro" id="IPR036477">
    <property type="entry name" value="Formyl_transf_N_sf"/>
</dbReference>
<dbReference type="PANTHER" id="PTHR11138:SF5">
    <property type="entry name" value="METHIONYL-TRNA FORMYLTRANSFERASE, MITOCHONDRIAL"/>
    <property type="match status" value="1"/>
</dbReference>
<keyword evidence="3 5" id="KW-0808">Transferase</keyword>
<comment type="caution">
    <text evidence="8">The sequence shown here is derived from an EMBL/GenBank/DDBJ whole genome shotgun (WGS) entry which is preliminary data.</text>
</comment>
<feature type="domain" description="Formyl transferase N-terminal" evidence="6">
    <location>
        <begin position="12"/>
        <end position="176"/>
    </location>
</feature>
<dbReference type="InterPro" id="IPR002376">
    <property type="entry name" value="Formyl_transf_N"/>
</dbReference>
<accession>A0ABU5NEE7</accession>